<sequence length="171" mass="20344">MFLIIEGFLYFLIVISQLSWIKYFSIVVCFFYCLYKQRGYHIFFLILLADYILLWGDYYKLGIALFMLVQCLYHRQLANDYLFYLGLLSFLYPNIYLLAFVYALMSLVNIITAIKKHHFLRVTLILLALCDICVALQFILQINIPLIWLFYLPSQVYYAKMVPSSEDRTTV</sequence>
<proteinExistence type="predicted"/>
<evidence type="ECO:0000313" key="3">
    <source>
        <dbReference type="Proteomes" id="UP000295515"/>
    </source>
</evidence>
<accession>A0A4R3Z797</accession>
<reference evidence="2 3" key="1">
    <citation type="submission" date="2019-03" db="EMBL/GenBank/DDBJ databases">
        <title>Genomic Encyclopedia of Type Strains, Phase IV (KMG-IV): sequencing the most valuable type-strain genomes for metagenomic binning, comparative biology and taxonomic classification.</title>
        <authorList>
            <person name="Goeker M."/>
        </authorList>
    </citation>
    <scope>NUCLEOTIDE SEQUENCE [LARGE SCALE GENOMIC DNA]</scope>
    <source>
        <strain evidence="2 3">DSM 29487</strain>
    </source>
</reference>
<dbReference type="RefSeq" id="WP_066449487.1">
    <property type="nucleotide sequence ID" value="NZ_JANKBF010000006.1"/>
</dbReference>
<feature type="transmembrane region" description="Helical" evidence="1">
    <location>
        <begin position="81"/>
        <end position="104"/>
    </location>
</feature>
<dbReference type="Proteomes" id="UP000295515">
    <property type="component" value="Unassembled WGS sequence"/>
</dbReference>
<evidence type="ECO:0000313" key="2">
    <source>
        <dbReference type="EMBL" id="TCW01304.1"/>
    </source>
</evidence>
<name>A0A4R3Z797_9FIRM</name>
<dbReference type="EMBL" id="SMCQ01000004">
    <property type="protein sequence ID" value="TCW01304.1"/>
    <property type="molecule type" value="Genomic_DNA"/>
</dbReference>
<evidence type="ECO:0000256" key="1">
    <source>
        <dbReference type="SAM" id="Phobius"/>
    </source>
</evidence>
<feature type="transmembrane region" description="Helical" evidence="1">
    <location>
        <begin position="124"/>
        <end position="151"/>
    </location>
</feature>
<organism evidence="2 3">
    <name type="scientific">Longibaculum muris</name>
    <dbReference type="NCBI Taxonomy" id="1796628"/>
    <lineage>
        <taxon>Bacteria</taxon>
        <taxon>Bacillati</taxon>
        <taxon>Bacillota</taxon>
        <taxon>Erysipelotrichia</taxon>
        <taxon>Erysipelotrichales</taxon>
        <taxon>Coprobacillaceae</taxon>
        <taxon>Longibaculum</taxon>
    </lineage>
</organism>
<keyword evidence="1" id="KW-1133">Transmembrane helix</keyword>
<gene>
    <name evidence="2" type="ORF">EDD60_104123</name>
</gene>
<keyword evidence="1" id="KW-0472">Membrane</keyword>
<comment type="caution">
    <text evidence="2">The sequence shown here is derived from an EMBL/GenBank/DDBJ whole genome shotgun (WGS) entry which is preliminary data.</text>
</comment>
<dbReference type="GeneID" id="98914815"/>
<feature type="transmembrane region" description="Helical" evidence="1">
    <location>
        <begin position="12"/>
        <end position="35"/>
    </location>
</feature>
<protein>
    <submittedName>
        <fullName evidence="2">Uncharacterized protein</fullName>
    </submittedName>
</protein>
<keyword evidence="1" id="KW-0812">Transmembrane</keyword>
<keyword evidence="3" id="KW-1185">Reference proteome</keyword>
<dbReference type="AlphaFoldDB" id="A0A4R3Z797"/>
<feature type="transmembrane region" description="Helical" evidence="1">
    <location>
        <begin position="42"/>
        <end position="69"/>
    </location>
</feature>